<accession>A0A2K4FG43</accession>
<dbReference type="InterPro" id="IPR029058">
    <property type="entry name" value="AB_hydrolase_fold"/>
</dbReference>
<comment type="caution">
    <text evidence="1">The sequence shown here is derived from an EMBL/GenBank/DDBJ whole genome shotgun (WGS) entry which is preliminary data.</text>
</comment>
<dbReference type="Pfam" id="PF06821">
    <property type="entry name" value="Ser_hydrolase"/>
    <property type="match status" value="1"/>
</dbReference>
<dbReference type="GO" id="GO:0016787">
    <property type="term" value="F:hydrolase activity"/>
    <property type="evidence" value="ECO:0007669"/>
    <property type="project" value="UniProtKB-KW"/>
</dbReference>
<organism evidence="1 2">
    <name type="scientific">Staphylococcus argensis</name>
    <dbReference type="NCBI Taxonomy" id="1607738"/>
    <lineage>
        <taxon>Bacteria</taxon>
        <taxon>Bacillati</taxon>
        <taxon>Bacillota</taxon>
        <taxon>Bacilli</taxon>
        <taxon>Bacillales</taxon>
        <taxon>Staphylococcaceae</taxon>
        <taxon>Staphylococcus</taxon>
    </lineage>
</organism>
<dbReference type="InterPro" id="IPR010662">
    <property type="entry name" value="RBBP9/YdeN"/>
</dbReference>
<proteinExistence type="predicted"/>
<evidence type="ECO:0000313" key="1">
    <source>
        <dbReference type="EMBL" id="POA10309.1"/>
    </source>
</evidence>
<dbReference type="Proteomes" id="UP000242712">
    <property type="component" value="Unassembled WGS sequence"/>
</dbReference>
<reference evidence="1 2" key="1">
    <citation type="submission" date="2017-08" db="EMBL/GenBank/DDBJ databases">
        <title>Draft genome sequences of 64 type strains of genus Staph aureus.</title>
        <authorList>
            <person name="Cole K."/>
            <person name="Golubchik T."/>
            <person name="Russell J."/>
            <person name="Foster D."/>
            <person name="Llewelyn M."/>
            <person name="Wilson D."/>
            <person name="Crook D."/>
            <person name="Paul J."/>
        </authorList>
    </citation>
    <scope>NUCLEOTIDE SEQUENCE [LARGE SCALE GENOMIC DNA]</scope>
    <source>
        <strain evidence="1 2">DSM 29875</strain>
    </source>
</reference>
<keyword evidence="2" id="KW-1185">Reference proteome</keyword>
<protein>
    <submittedName>
        <fullName evidence="1">Serine hydrolase family protein</fullName>
    </submittedName>
</protein>
<keyword evidence="1" id="KW-0378">Hydrolase</keyword>
<gene>
    <name evidence="1" type="ORF">CD039_06110</name>
</gene>
<dbReference type="OrthoDB" id="9804993at2"/>
<dbReference type="SUPFAM" id="SSF53474">
    <property type="entry name" value="alpha/beta-Hydrolases"/>
    <property type="match status" value="1"/>
</dbReference>
<dbReference type="AlphaFoldDB" id="A0A2K4FG43"/>
<dbReference type="PANTHER" id="PTHR15394">
    <property type="entry name" value="SERINE HYDROLASE RBBP9"/>
    <property type="match status" value="1"/>
</dbReference>
<dbReference type="Gene3D" id="3.40.50.1820">
    <property type="entry name" value="alpha/beta hydrolase"/>
    <property type="match status" value="1"/>
</dbReference>
<dbReference type="EMBL" id="PPPX01000001">
    <property type="protein sequence ID" value="POA10309.1"/>
    <property type="molecule type" value="Genomic_DNA"/>
</dbReference>
<dbReference type="PANTHER" id="PTHR15394:SF3">
    <property type="entry name" value="SERINE HYDROLASE RBBP9"/>
    <property type="match status" value="1"/>
</dbReference>
<name>A0A2K4FG43_9STAP</name>
<dbReference type="RefSeq" id="WP_103371550.1">
    <property type="nucleotide sequence ID" value="NZ_CBCRVO010000001.1"/>
</dbReference>
<evidence type="ECO:0000313" key="2">
    <source>
        <dbReference type="Proteomes" id="UP000242712"/>
    </source>
</evidence>
<sequence>MTDVIIVHSKYGNSTNHWYEWLSNNLQLEGYHVTLFNLPVEDNDAIVHWVDEMNKQIHIRKYETYFVTHGFGTIASLKYLEQSEVEHIEGFFSISGFKEDAKDIDENINLDGISIDYEAVKKKVDRFYGLCSKDDHHVSYKETERLMQALDGRCKVTERGGHFLEDNGFTTFTKLQNRMQGIMSD</sequence>
<dbReference type="GeneID" id="98297919"/>